<dbReference type="NCBIfam" id="TIGR03083">
    <property type="entry name" value="maleylpyruvate isomerase family mycothiol-dependent enzyme"/>
    <property type="match status" value="1"/>
</dbReference>
<comment type="caution">
    <text evidence="2">The sequence shown here is derived from an EMBL/GenBank/DDBJ whole genome shotgun (WGS) entry which is preliminary data.</text>
</comment>
<dbReference type="NCBIfam" id="TIGR03086">
    <property type="entry name" value="TIGR03086 family metal-binding protein"/>
    <property type="match status" value="1"/>
</dbReference>
<dbReference type="InterPro" id="IPR017517">
    <property type="entry name" value="Maleyloyr_isom"/>
</dbReference>
<reference evidence="2" key="1">
    <citation type="submission" date="2023-02" db="EMBL/GenBank/DDBJ databases">
        <title>Actinokineospora globicatena NBRC 15670.</title>
        <authorList>
            <person name="Ichikawa N."/>
            <person name="Sato H."/>
            <person name="Tonouchi N."/>
        </authorList>
    </citation>
    <scope>NUCLEOTIDE SEQUENCE</scope>
    <source>
        <strain evidence="2">NBRC 15670</strain>
    </source>
</reference>
<protein>
    <recommendedName>
        <fullName evidence="1">Mycothiol-dependent maleylpyruvate isomerase metal-binding domain-containing protein</fullName>
    </recommendedName>
</protein>
<dbReference type="InterPro" id="IPR017520">
    <property type="entry name" value="CHP03086"/>
</dbReference>
<dbReference type="RefSeq" id="WP_285607957.1">
    <property type="nucleotide sequence ID" value="NZ_BSSD01000001.1"/>
</dbReference>
<dbReference type="InterPro" id="IPR024344">
    <property type="entry name" value="MDMPI_metal-binding"/>
</dbReference>
<dbReference type="GO" id="GO:0046872">
    <property type="term" value="F:metal ion binding"/>
    <property type="evidence" value="ECO:0007669"/>
    <property type="project" value="InterPro"/>
</dbReference>
<evidence type="ECO:0000313" key="2">
    <source>
        <dbReference type="EMBL" id="GLW90170.1"/>
    </source>
</evidence>
<dbReference type="InterPro" id="IPR034660">
    <property type="entry name" value="DinB/YfiT-like"/>
</dbReference>
<dbReference type="AlphaFoldDB" id="A0A9W6V5B8"/>
<accession>A0A9W6V5B8</accession>
<proteinExistence type="predicted"/>
<name>A0A9W6V5B8_9PSEU</name>
<dbReference type="Proteomes" id="UP001165042">
    <property type="component" value="Unassembled WGS sequence"/>
</dbReference>
<evidence type="ECO:0000313" key="3">
    <source>
        <dbReference type="Proteomes" id="UP001165042"/>
    </source>
</evidence>
<dbReference type="EMBL" id="BSSD01000001">
    <property type="protein sequence ID" value="GLW90170.1"/>
    <property type="molecule type" value="Genomic_DNA"/>
</dbReference>
<organism evidence="2 3">
    <name type="scientific">Actinokineospora globicatena</name>
    <dbReference type="NCBI Taxonomy" id="103729"/>
    <lineage>
        <taxon>Bacteria</taxon>
        <taxon>Bacillati</taxon>
        <taxon>Actinomycetota</taxon>
        <taxon>Actinomycetes</taxon>
        <taxon>Pseudonocardiales</taxon>
        <taxon>Pseudonocardiaceae</taxon>
        <taxon>Actinokineospora</taxon>
    </lineage>
</organism>
<sequence length="186" mass="19631">MLNAARAEFHRRLLHLTPDNSGAATPCPEWTALDLVNHVVAGDRMAADLLDGATAEAAVATLRAQWLGDDPLAAFTSAGTDLDRAIAVPGALDAIVPHPVGPVPGHQAVTFRVTEHLVHAWDLARALDLDDTLDPELVEHTWETLHGMAAVIGTLGIFGTGPSGTLDETSPLQDRLLDLLGRRPGA</sequence>
<dbReference type="SUPFAM" id="SSF109854">
    <property type="entry name" value="DinB/YfiT-like putative metalloenzymes"/>
    <property type="match status" value="1"/>
</dbReference>
<dbReference type="Gene3D" id="1.20.120.450">
    <property type="entry name" value="dinb family like domain"/>
    <property type="match status" value="1"/>
</dbReference>
<evidence type="ECO:0000259" key="1">
    <source>
        <dbReference type="Pfam" id="PF11716"/>
    </source>
</evidence>
<dbReference type="Pfam" id="PF11716">
    <property type="entry name" value="MDMPI_N"/>
    <property type="match status" value="1"/>
</dbReference>
<feature type="domain" description="Mycothiol-dependent maleylpyruvate isomerase metal-binding" evidence="1">
    <location>
        <begin position="3"/>
        <end position="124"/>
    </location>
</feature>
<keyword evidence="3" id="KW-1185">Reference proteome</keyword>
<gene>
    <name evidence="2" type="ORF">Aglo03_09860</name>
</gene>